<feature type="transmembrane region" description="Helical" evidence="1">
    <location>
        <begin position="525"/>
        <end position="542"/>
    </location>
</feature>
<name>A0A9D9INT4_9BACT</name>
<feature type="transmembrane region" description="Helical" evidence="1">
    <location>
        <begin position="339"/>
        <end position="358"/>
    </location>
</feature>
<protein>
    <recommendedName>
        <fullName evidence="4">Bacterial membrane protein YfhO</fullName>
    </recommendedName>
</protein>
<proteinExistence type="predicted"/>
<dbReference type="EMBL" id="JADIMC010000005">
    <property type="protein sequence ID" value="MBO8475401.1"/>
    <property type="molecule type" value="Genomic_DNA"/>
</dbReference>
<reference evidence="2" key="2">
    <citation type="journal article" date="2021" name="PeerJ">
        <title>Extensive microbial diversity within the chicken gut microbiome revealed by metagenomics and culture.</title>
        <authorList>
            <person name="Gilroy R."/>
            <person name="Ravi A."/>
            <person name="Getino M."/>
            <person name="Pursley I."/>
            <person name="Horton D.L."/>
            <person name="Alikhan N.F."/>
            <person name="Baker D."/>
            <person name="Gharbi K."/>
            <person name="Hall N."/>
            <person name="Watson M."/>
            <person name="Adriaenssens E.M."/>
            <person name="Foster-Nyarko E."/>
            <person name="Jarju S."/>
            <person name="Secka A."/>
            <person name="Antonio M."/>
            <person name="Oren A."/>
            <person name="Chaudhuri R.R."/>
            <person name="La Ragione R."/>
            <person name="Hildebrand F."/>
            <person name="Pallen M.J."/>
        </authorList>
    </citation>
    <scope>NUCLEOTIDE SEQUENCE</scope>
    <source>
        <strain evidence="2">6919</strain>
    </source>
</reference>
<reference evidence="2" key="1">
    <citation type="submission" date="2020-10" db="EMBL/GenBank/DDBJ databases">
        <authorList>
            <person name="Gilroy R."/>
        </authorList>
    </citation>
    <scope>NUCLEOTIDE SEQUENCE</scope>
    <source>
        <strain evidence="2">6919</strain>
    </source>
</reference>
<sequence length="814" mass="90913">MAVILVISLAYFYPDVFEGNVLKQHDTVQGIANGQEAKQFYEETGETTRWTNSLFSGMPTFQISPSYGSSKLITAVERAYSLWLPNPANLVFTMMLGFFIMLLAFRVKWYLALLGAVAYGFSSYFFIIIGAGHIWKFSTLAYVPPTIAGIVMCYRGRYLAGGALAAFFAMLQLAANHPQMTYYFLFVIAALVIAYFVQHYKEKTVKTWLKATGVLAVAATIAVATNLPSLYNTYEYSKQTMRGGHSELAAESPNSTEGGLDKDYITQWSYGKSETFSLLIPNIKGGATIIPTHGENLPTSVADVKSVKEKVEKGEIDYETAQNLSIFPQYFGDQPLTNGPVYVGALIFALFLLGIVVVKGPVRSALVIVTLLSIFLAWGHNMMWFTDWFIDHFPMYNKFRTVSSILVIAEFTMPLLAVLALQKVVTTPDFFKRYRLPFYFSFGFSTFICLAAMISPAMFGSAITPQEMELKNVYAGQGYDLTPLFLELEQARLSLVSADALRSFIILLIGVALFWLYFKGKLNKKIFCTILGIVVLVDMFAIDKRYLNTNSFSPKPLYTAGTIDPRPVDLQILQDKSPNYRVLDLSRFGDAMPSYFHKCIGGYHAAKLRRYDDLLKRQLESENLNIEVVNMLNGKYIIFNDTTAQVNPGALGNAWFVDRINYVKDANAEMDALDTLHPANEAVADESFRAVLGNATTRTPGDTIVETSYKPNELRYKATTAKGGLAVFSEVYFPWGWKATIDDKDAQIGRVNYVLRALQVPAGEHEIVFRFDPQSIHVTDTVARVAIIVTYMAMIAAFVFAMSNRNRKEGDGKA</sequence>
<evidence type="ECO:0000313" key="2">
    <source>
        <dbReference type="EMBL" id="MBO8475401.1"/>
    </source>
</evidence>
<feature type="transmembrane region" description="Helical" evidence="1">
    <location>
        <begin position="111"/>
        <end position="135"/>
    </location>
</feature>
<keyword evidence="1" id="KW-0472">Membrane</keyword>
<keyword evidence="1" id="KW-1133">Transmembrane helix</keyword>
<keyword evidence="1" id="KW-0812">Transmembrane</keyword>
<dbReference type="InterPro" id="IPR018580">
    <property type="entry name" value="Uncharacterised_YfhO"/>
</dbReference>
<evidence type="ECO:0000313" key="3">
    <source>
        <dbReference type="Proteomes" id="UP000823598"/>
    </source>
</evidence>
<feature type="transmembrane region" description="Helical" evidence="1">
    <location>
        <begin position="209"/>
        <end position="231"/>
    </location>
</feature>
<dbReference type="AlphaFoldDB" id="A0A9D9INT4"/>
<feature type="transmembrane region" description="Helical" evidence="1">
    <location>
        <begin position="156"/>
        <end position="174"/>
    </location>
</feature>
<dbReference type="Proteomes" id="UP000823598">
    <property type="component" value="Unassembled WGS sequence"/>
</dbReference>
<dbReference type="PANTHER" id="PTHR38454:SF1">
    <property type="entry name" value="INTEGRAL MEMBRANE PROTEIN"/>
    <property type="match status" value="1"/>
</dbReference>
<feature type="transmembrane region" description="Helical" evidence="1">
    <location>
        <begin position="365"/>
        <end position="385"/>
    </location>
</feature>
<feature type="transmembrane region" description="Helical" evidence="1">
    <location>
        <begin position="180"/>
        <end position="197"/>
    </location>
</feature>
<evidence type="ECO:0000256" key="1">
    <source>
        <dbReference type="SAM" id="Phobius"/>
    </source>
</evidence>
<evidence type="ECO:0008006" key="4">
    <source>
        <dbReference type="Google" id="ProtNLM"/>
    </source>
</evidence>
<feature type="transmembrane region" description="Helical" evidence="1">
    <location>
        <begin position="438"/>
        <end position="459"/>
    </location>
</feature>
<dbReference type="PANTHER" id="PTHR38454">
    <property type="entry name" value="INTEGRAL MEMBRANE PROTEIN-RELATED"/>
    <property type="match status" value="1"/>
</dbReference>
<gene>
    <name evidence="2" type="ORF">IAB88_00225</name>
</gene>
<feature type="transmembrane region" description="Helical" evidence="1">
    <location>
        <begin position="782"/>
        <end position="803"/>
    </location>
</feature>
<feature type="transmembrane region" description="Helical" evidence="1">
    <location>
        <begin position="500"/>
        <end position="518"/>
    </location>
</feature>
<organism evidence="2 3">
    <name type="scientific">Candidatus Limisoma faecipullorum</name>
    <dbReference type="NCBI Taxonomy" id="2840854"/>
    <lineage>
        <taxon>Bacteria</taxon>
        <taxon>Pseudomonadati</taxon>
        <taxon>Bacteroidota</taxon>
        <taxon>Bacteroidia</taxon>
        <taxon>Bacteroidales</taxon>
        <taxon>Candidatus Limisoma</taxon>
    </lineage>
</organism>
<comment type="caution">
    <text evidence="2">The sequence shown here is derived from an EMBL/GenBank/DDBJ whole genome shotgun (WGS) entry which is preliminary data.</text>
</comment>
<feature type="transmembrane region" description="Helical" evidence="1">
    <location>
        <begin position="405"/>
        <end position="426"/>
    </location>
</feature>
<accession>A0A9D9INT4</accession>
<feature type="transmembrane region" description="Helical" evidence="1">
    <location>
        <begin position="88"/>
        <end position="105"/>
    </location>
</feature>